<feature type="repeat" description="ANK" evidence="4">
    <location>
        <begin position="201"/>
        <end position="234"/>
    </location>
</feature>
<comment type="similarity">
    <text evidence="3">Belongs to the SOWAH family.</text>
</comment>
<evidence type="ECO:0000256" key="2">
    <source>
        <dbReference type="ARBA" id="ARBA00023043"/>
    </source>
</evidence>
<reference evidence="6" key="2">
    <citation type="submission" date="2025-09" db="UniProtKB">
        <authorList>
            <consortium name="Ensembl"/>
        </authorList>
    </citation>
    <scope>IDENTIFICATION</scope>
</reference>
<dbReference type="Gene3D" id="1.25.40.20">
    <property type="entry name" value="Ankyrin repeat-containing domain"/>
    <property type="match status" value="1"/>
</dbReference>
<reference evidence="6" key="1">
    <citation type="submission" date="2025-08" db="UniProtKB">
        <authorList>
            <consortium name="Ensembl"/>
        </authorList>
    </citation>
    <scope>IDENTIFICATION</scope>
</reference>
<dbReference type="Ensembl" id="ENSTMTT00000012453.1">
    <property type="protein sequence ID" value="ENSTMTP00000012038.1"/>
    <property type="gene ID" value="ENSTMTG00000008723.1"/>
</dbReference>
<protein>
    <submittedName>
        <fullName evidence="6">Uncharacterized protein</fullName>
    </submittedName>
</protein>
<evidence type="ECO:0000256" key="5">
    <source>
        <dbReference type="SAM" id="MobiDB-lite"/>
    </source>
</evidence>
<proteinExistence type="inferred from homology"/>
<dbReference type="Pfam" id="PF12796">
    <property type="entry name" value="Ank_2"/>
    <property type="match status" value="1"/>
</dbReference>
<evidence type="ECO:0000256" key="1">
    <source>
        <dbReference type="ARBA" id="ARBA00022737"/>
    </source>
</evidence>
<evidence type="ECO:0000313" key="7">
    <source>
        <dbReference type="Proteomes" id="UP000472274"/>
    </source>
</evidence>
<dbReference type="SMART" id="SM00248">
    <property type="entry name" value="ANK"/>
    <property type="match status" value="2"/>
</dbReference>
<keyword evidence="1" id="KW-0677">Repeat</keyword>
<keyword evidence="2 4" id="KW-0040">ANK repeat</keyword>
<evidence type="ECO:0000313" key="6">
    <source>
        <dbReference type="Ensembl" id="ENSTMTP00000012038.1"/>
    </source>
</evidence>
<name>A0A674IUV3_9SAUR</name>
<evidence type="ECO:0000256" key="4">
    <source>
        <dbReference type="PROSITE-ProRule" id="PRU00023"/>
    </source>
</evidence>
<organism evidence="6 7">
    <name type="scientific">Terrapene triunguis</name>
    <name type="common">Three-toed box turtle</name>
    <dbReference type="NCBI Taxonomy" id="2587831"/>
    <lineage>
        <taxon>Eukaryota</taxon>
        <taxon>Metazoa</taxon>
        <taxon>Chordata</taxon>
        <taxon>Craniata</taxon>
        <taxon>Vertebrata</taxon>
        <taxon>Euteleostomi</taxon>
        <taxon>Archelosauria</taxon>
        <taxon>Testudinata</taxon>
        <taxon>Testudines</taxon>
        <taxon>Cryptodira</taxon>
        <taxon>Durocryptodira</taxon>
        <taxon>Testudinoidea</taxon>
        <taxon>Emydidae</taxon>
        <taxon>Terrapene</taxon>
    </lineage>
</organism>
<dbReference type="InterPro" id="IPR036770">
    <property type="entry name" value="Ankyrin_rpt-contain_sf"/>
</dbReference>
<accession>A0A674IUV3</accession>
<dbReference type="InterPro" id="IPR002110">
    <property type="entry name" value="Ankyrin_rpt"/>
</dbReference>
<dbReference type="GeneTree" id="ENSGT00950000183003"/>
<dbReference type="PANTHER" id="PTHR14491">
    <property type="entry name" value="SOSONDOWAH, ISOFORM G"/>
    <property type="match status" value="1"/>
</dbReference>
<keyword evidence="7" id="KW-1185">Reference proteome</keyword>
<dbReference type="SUPFAM" id="SSF48403">
    <property type="entry name" value="Ankyrin repeat"/>
    <property type="match status" value="1"/>
</dbReference>
<dbReference type="InParanoid" id="A0A674IUV3"/>
<dbReference type="AlphaFoldDB" id="A0A674IUV3"/>
<dbReference type="PROSITE" id="PS50088">
    <property type="entry name" value="ANK_REPEAT"/>
    <property type="match status" value="2"/>
</dbReference>
<feature type="compositionally biased region" description="Basic and acidic residues" evidence="5">
    <location>
        <begin position="51"/>
        <end position="66"/>
    </location>
</feature>
<feature type="repeat" description="ANK" evidence="4">
    <location>
        <begin position="169"/>
        <end position="201"/>
    </location>
</feature>
<dbReference type="PROSITE" id="PS50297">
    <property type="entry name" value="ANK_REP_REGION"/>
    <property type="match status" value="2"/>
</dbReference>
<dbReference type="Proteomes" id="UP000472274">
    <property type="component" value="Unplaced"/>
</dbReference>
<dbReference type="PANTHER" id="PTHR14491:SF9">
    <property type="entry name" value="ANKYRIN REPEAT DOMAIN-CONTAINING PROTEIN SOWAHB-LIKE"/>
    <property type="match status" value="1"/>
</dbReference>
<feature type="region of interest" description="Disordered" evidence="5">
    <location>
        <begin position="33"/>
        <end position="66"/>
    </location>
</feature>
<sequence>MALWEGPRAGPEEEAALPHILVTDFSASSTAAWGSLEGVPATAPDPQPESEPPRAAEEDAESVSKLDPVEKEWLQGAASGHLLTLSHLLKQEPSLATRKASPALMPGLICSAGLGKVGGALGQTRCSWAVWGAALCPGKGGCPSLSLSSPIFSLSLSLLPWDVLQDFTSVSTALHWAAKHGKEDLASLLVAAGADVNTRSHGYTPLHIAALHGHRQLMDLLVRSYGAKQNVRDHSGHLARHYLEAEKPLDRAATLPQLPAVRGRNRALACLLLPKASGQARKRWGSAEDLTEEEERGQAQHLAVPASYRAVRKFSR</sequence>
<feature type="region of interest" description="Disordered" evidence="5">
    <location>
        <begin position="282"/>
        <end position="301"/>
    </location>
</feature>
<evidence type="ECO:0000256" key="3">
    <source>
        <dbReference type="ARBA" id="ARBA00038122"/>
    </source>
</evidence>